<comment type="caution">
    <text evidence="8">The sequence shown here is derived from an EMBL/GenBank/DDBJ whole genome shotgun (WGS) entry which is preliminary data.</text>
</comment>
<feature type="region of interest" description="Disordered" evidence="4">
    <location>
        <begin position="1"/>
        <end position="29"/>
    </location>
</feature>
<name>A0A0B1PCY1_UNCNE</name>
<reference evidence="8 9" key="1">
    <citation type="journal article" date="2014" name="BMC Genomics">
        <title>Adaptive genomic structural variation in the grape powdery mildew pathogen, Erysiphe necator.</title>
        <authorList>
            <person name="Jones L."/>
            <person name="Riaz S."/>
            <person name="Morales-Cruz A."/>
            <person name="Amrine K.C."/>
            <person name="McGuire B."/>
            <person name="Gubler W.D."/>
            <person name="Walker M.A."/>
            <person name="Cantu D."/>
        </authorList>
    </citation>
    <scope>NUCLEOTIDE SEQUENCE [LARGE SCALE GENOMIC DNA]</scope>
    <source>
        <strain evidence="9">c</strain>
    </source>
</reference>
<feature type="domain" description="Pop1 N-terminal" evidence="5">
    <location>
        <begin position="61"/>
        <end position="264"/>
    </location>
</feature>
<keyword evidence="2" id="KW-0819">tRNA processing</keyword>
<dbReference type="OMA" id="KALSPMC"/>
<dbReference type="HOGENOM" id="CLU_007205_0_0_1"/>
<evidence type="ECO:0000259" key="7">
    <source>
        <dbReference type="Pfam" id="PF22770"/>
    </source>
</evidence>
<evidence type="ECO:0000256" key="3">
    <source>
        <dbReference type="ARBA" id="ARBA00023242"/>
    </source>
</evidence>
<dbReference type="InterPro" id="IPR055079">
    <property type="entry name" value="POP1_C"/>
</dbReference>
<keyword evidence="9" id="KW-1185">Reference proteome</keyword>
<dbReference type="PANTHER" id="PTHR22731">
    <property type="entry name" value="RIBONUCLEASES P/MRP PROTEIN SUBUNIT POP1"/>
    <property type="match status" value="1"/>
</dbReference>
<feature type="compositionally biased region" description="Basic residues" evidence="4">
    <location>
        <begin position="95"/>
        <end position="105"/>
    </location>
</feature>
<evidence type="ECO:0000313" key="8">
    <source>
        <dbReference type="EMBL" id="KHJ35200.1"/>
    </source>
</evidence>
<dbReference type="GO" id="GO:0001682">
    <property type="term" value="P:tRNA 5'-leader removal"/>
    <property type="evidence" value="ECO:0007669"/>
    <property type="project" value="InterPro"/>
</dbReference>
<evidence type="ECO:0000256" key="2">
    <source>
        <dbReference type="ARBA" id="ARBA00022694"/>
    </source>
</evidence>
<feature type="compositionally biased region" description="Low complexity" evidence="4">
    <location>
        <begin position="774"/>
        <end position="785"/>
    </location>
</feature>
<accession>A0A0B1PCY1</accession>
<feature type="domain" description="POPLD" evidence="6">
    <location>
        <begin position="554"/>
        <end position="659"/>
    </location>
</feature>
<dbReference type="InterPro" id="IPR039182">
    <property type="entry name" value="Pop1"/>
</dbReference>
<dbReference type="Pfam" id="PF08170">
    <property type="entry name" value="POPLD"/>
    <property type="match status" value="1"/>
</dbReference>
<feature type="domain" description="POP1 C-terminal" evidence="7">
    <location>
        <begin position="718"/>
        <end position="926"/>
    </location>
</feature>
<proteinExistence type="predicted"/>
<dbReference type="InterPro" id="IPR009723">
    <property type="entry name" value="Pop1_N"/>
</dbReference>
<sequence length="929" mass="104711">MGSPHTNSGLKRPREASSTKLPQGKKNNIVKKYEKKIDARSIATQSSEAALKNGQLDVEAFLRSREFEIKALQDGMQRAKKNLSKKALQKVPREMRRRTASHNVKRLPRKLQKRAAKDMKFENTPTITANKRKPRTSRARLRTETAKKLSLLSSKKISSSENSDEKCKNISTRLPRPKIRKNQLNQAPILKPRYRKRQINKNWLPTHIWHAKRAKMTNPNNPLWRFAIPITPTEKSYRPTHRAGGLRGAIAWDMSYISTLCLEGSESGLENFLKKIGVTEKWLWEEKGLKWRSGKRSWNGWLSKIVNDKSIFICPSIILWCPLISDNSEERATATTTTKVTATAPTSTNKRSPKKSMRRVLLRIHPSAFLETWTELLRLSKLQRPMIHVQDLRFEIGGIDITGPGSTETLLGILHPYSHMEANIEEHAQTFLSLAGLTNPATLPNGAVLSFSIMDPRLRYPPRTIKFPGTSDEENLNLLQRLSEWPVDDSSGSDSIFDQAIRFKATHLPSQKAINRRKGLAPPGSFPDLTINDPPIPIVLLASRNNKSSSFQGTWTILAPWRCILPLWYGLVHYPLSTGGNPRFGGLQELQQIQFEYGSVYFPINYLATASGYSWEVQERLKNKSEWDKRPKGKKIEWDSLDLGNGRIGEVGRGWSCDFEYLLKPTKFIGEDKNLNDKNKDEAKADQAPLLDLIRCNDFRKLLSNKSTGRPSPNTVAVVHIRLVGRGVARYAARIYRLPSPKLTTNSSDSPNTNFSKTLRQEWLSILSTENKKSCGSSKKAAGPKYAKTHAGRIPLNTPLPKRVRLLAQSLLQQPPLPYPNDNEQKINRENGLGNGHPLVPNTEDLIGFVTTGEYCLTDGKGAAIGNILVSKILDRFRTSDLPLEKCDDGQHNSKCDSSNSFVISKEAKLCIVRNSGESIGRLAFWEPI</sequence>
<dbReference type="STRING" id="52586.A0A0B1PCY1"/>
<dbReference type="EMBL" id="JNVN01000486">
    <property type="protein sequence ID" value="KHJ35200.1"/>
    <property type="molecule type" value="Genomic_DNA"/>
</dbReference>
<dbReference type="Pfam" id="PF22770">
    <property type="entry name" value="POP1_C"/>
    <property type="match status" value="1"/>
</dbReference>
<dbReference type="InterPro" id="IPR012590">
    <property type="entry name" value="POPLD_dom"/>
</dbReference>
<gene>
    <name evidence="8" type="ORF">EV44_g2039</name>
</gene>
<organism evidence="8 9">
    <name type="scientific">Uncinula necator</name>
    <name type="common">Grape powdery mildew</name>
    <dbReference type="NCBI Taxonomy" id="52586"/>
    <lineage>
        <taxon>Eukaryota</taxon>
        <taxon>Fungi</taxon>
        <taxon>Dikarya</taxon>
        <taxon>Ascomycota</taxon>
        <taxon>Pezizomycotina</taxon>
        <taxon>Leotiomycetes</taxon>
        <taxon>Erysiphales</taxon>
        <taxon>Erysiphaceae</taxon>
        <taxon>Erysiphe</taxon>
    </lineage>
</organism>
<evidence type="ECO:0000259" key="5">
    <source>
        <dbReference type="Pfam" id="PF06978"/>
    </source>
</evidence>
<evidence type="ECO:0000259" key="6">
    <source>
        <dbReference type="Pfam" id="PF08170"/>
    </source>
</evidence>
<dbReference type="PANTHER" id="PTHR22731:SF3">
    <property type="entry name" value="RIBONUCLEASES P_MRP PROTEIN SUBUNIT POP1"/>
    <property type="match status" value="1"/>
</dbReference>
<feature type="region of interest" description="Disordered" evidence="4">
    <location>
        <begin position="774"/>
        <end position="794"/>
    </location>
</feature>
<protein>
    <submittedName>
        <fullName evidence="8">Putative popld domain-containing protein</fullName>
    </submittedName>
</protein>
<dbReference type="GO" id="GO:0005655">
    <property type="term" value="C:nucleolar ribonuclease P complex"/>
    <property type="evidence" value="ECO:0007669"/>
    <property type="project" value="InterPro"/>
</dbReference>
<evidence type="ECO:0000313" key="9">
    <source>
        <dbReference type="Proteomes" id="UP000030854"/>
    </source>
</evidence>
<dbReference type="Pfam" id="PF06978">
    <property type="entry name" value="POP1_N"/>
    <property type="match status" value="1"/>
</dbReference>
<evidence type="ECO:0000256" key="4">
    <source>
        <dbReference type="SAM" id="MobiDB-lite"/>
    </source>
</evidence>
<comment type="subcellular location">
    <subcellularLocation>
        <location evidence="1">Nucleus</location>
    </subcellularLocation>
</comment>
<dbReference type="GO" id="GO:0000172">
    <property type="term" value="C:ribonuclease MRP complex"/>
    <property type="evidence" value="ECO:0007669"/>
    <property type="project" value="InterPro"/>
</dbReference>
<dbReference type="AlphaFoldDB" id="A0A0B1PCY1"/>
<dbReference type="Proteomes" id="UP000030854">
    <property type="component" value="Unassembled WGS sequence"/>
</dbReference>
<evidence type="ECO:0000256" key="1">
    <source>
        <dbReference type="ARBA" id="ARBA00004123"/>
    </source>
</evidence>
<feature type="region of interest" description="Disordered" evidence="4">
    <location>
        <begin position="80"/>
        <end position="105"/>
    </location>
</feature>
<keyword evidence="3" id="KW-0539">Nucleus</keyword>